<feature type="transmembrane region" description="Helical" evidence="1">
    <location>
        <begin position="87"/>
        <end position="110"/>
    </location>
</feature>
<reference evidence="2" key="1">
    <citation type="submission" date="2021-04" db="EMBL/GenBank/DDBJ databases">
        <title>Genome seq and assembly of Bacillus sp.</title>
        <authorList>
            <person name="Chhetri G."/>
        </authorList>
    </citation>
    <scope>NUCLEOTIDE SEQUENCE</scope>
    <source>
        <strain evidence="2">RG28</strain>
    </source>
</reference>
<feature type="transmembrane region" description="Helical" evidence="1">
    <location>
        <begin position="153"/>
        <end position="176"/>
    </location>
</feature>
<comment type="caution">
    <text evidence="2">The sequence shown here is derived from an EMBL/GenBank/DDBJ whole genome shotgun (WGS) entry which is preliminary data.</text>
</comment>
<keyword evidence="1" id="KW-1133">Transmembrane helix</keyword>
<proteinExistence type="predicted"/>
<evidence type="ECO:0008006" key="4">
    <source>
        <dbReference type="Google" id="ProtNLM"/>
    </source>
</evidence>
<accession>A0A940SFW2</accession>
<dbReference type="InterPro" id="IPR036259">
    <property type="entry name" value="MFS_trans_sf"/>
</dbReference>
<keyword evidence="1" id="KW-0472">Membrane</keyword>
<evidence type="ECO:0000313" key="3">
    <source>
        <dbReference type="Proteomes" id="UP000682134"/>
    </source>
</evidence>
<dbReference type="EMBL" id="JAGIYQ010000002">
    <property type="protein sequence ID" value="MBP0724427.1"/>
    <property type="molecule type" value="Genomic_DNA"/>
</dbReference>
<evidence type="ECO:0000313" key="2">
    <source>
        <dbReference type="EMBL" id="MBP0724427.1"/>
    </source>
</evidence>
<feature type="transmembrane region" description="Helical" evidence="1">
    <location>
        <begin position="122"/>
        <end position="141"/>
    </location>
</feature>
<dbReference type="Pfam" id="PF11085">
    <property type="entry name" value="YqhR"/>
    <property type="match status" value="1"/>
</dbReference>
<dbReference type="AlphaFoldDB" id="A0A940SFW2"/>
<keyword evidence="3" id="KW-1185">Reference proteome</keyword>
<sequence length="188" mass="21665">MKKQLNQNQTEVTEQLTNLEQNGNQGQNKSGSPKHEPFDLKKIAFIGFFGGVFWNVFVYIASIFDFMQISPNFILGKVSLGNWINGVWGQLLCIVLFGIVSILFAIIYYFIGRKWMGVWPGIFYGFFIWLLLFVLLGQVLFDLKPIKDYSSDTIVTSICFYVLYGTFITYSVSFNFHEEASYLRGYSK</sequence>
<protein>
    <recommendedName>
        <fullName evidence="4">Membrane protein YqhR</fullName>
    </recommendedName>
</protein>
<dbReference type="Proteomes" id="UP000682134">
    <property type="component" value="Unassembled WGS sequence"/>
</dbReference>
<organism evidence="2 3">
    <name type="scientific">Gottfriedia endophytica</name>
    <dbReference type="NCBI Taxonomy" id="2820819"/>
    <lineage>
        <taxon>Bacteria</taxon>
        <taxon>Bacillati</taxon>
        <taxon>Bacillota</taxon>
        <taxon>Bacilli</taxon>
        <taxon>Bacillales</taxon>
        <taxon>Bacillaceae</taxon>
        <taxon>Gottfriedia</taxon>
    </lineage>
</organism>
<name>A0A940SFW2_9BACI</name>
<keyword evidence="1" id="KW-0812">Transmembrane</keyword>
<feature type="transmembrane region" description="Helical" evidence="1">
    <location>
        <begin position="43"/>
        <end position="67"/>
    </location>
</feature>
<dbReference type="RefSeq" id="WP_209402916.1">
    <property type="nucleotide sequence ID" value="NZ_JAGIYQ010000002.1"/>
</dbReference>
<gene>
    <name evidence="2" type="ORF">J5Y03_04400</name>
</gene>
<evidence type="ECO:0000256" key="1">
    <source>
        <dbReference type="SAM" id="Phobius"/>
    </source>
</evidence>
<dbReference type="InterPro" id="IPR024563">
    <property type="entry name" value="YqhR"/>
</dbReference>
<dbReference type="SUPFAM" id="SSF103473">
    <property type="entry name" value="MFS general substrate transporter"/>
    <property type="match status" value="1"/>
</dbReference>